<dbReference type="Gene3D" id="3.40.50.10890">
    <property type="match status" value="1"/>
</dbReference>
<dbReference type="PANTHER" id="PTHR11203:SF37">
    <property type="entry name" value="INTEGRATOR COMPLEX SUBUNIT 11"/>
    <property type="match status" value="1"/>
</dbReference>
<dbReference type="Pfam" id="PF00753">
    <property type="entry name" value="Lactamase_B"/>
    <property type="match status" value="1"/>
</dbReference>
<dbReference type="EMBL" id="RJJU01000012">
    <property type="protein sequence ID" value="RUM10654.1"/>
    <property type="molecule type" value="Genomic_DNA"/>
</dbReference>
<dbReference type="SUPFAM" id="SSF56281">
    <property type="entry name" value="Metallo-hydrolase/oxidoreductase"/>
    <property type="match status" value="1"/>
</dbReference>
<dbReference type="InterPro" id="IPR001279">
    <property type="entry name" value="Metallo-B-lactamas"/>
</dbReference>
<dbReference type="EMBL" id="JACIDG010000011">
    <property type="protein sequence ID" value="MBB3917098.1"/>
    <property type="molecule type" value="Genomic_DNA"/>
</dbReference>
<dbReference type="GO" id="GO:0004521">
    <property type="term" value="F:RNA endonuclease activity"/>
    <property type="evidence" value="ECO:0007669"/>
    <property type="project" value="TreeGrafter"/>
</dbReference>
<dbReference type="SMART" id="SM01027">
    <property type="entry name" value="Beta-Casp"/>
    <property type="match status" value="1"/>
</dbReference>
<dbReference type="CDD" id="cd16295">
    <property type="entry name" value="TTHA0252-CPSF-like_MBL-fold"/>
    <property type="match status" value="1"/>
</dbReference>
<dbReference type="GO" id="GO:0016787">
    <property type="term" value="F:hydrolase activity"/>
    <property type="evidence" value="ECO:0007669"/>
    <property type="project" value="UniProtKB-KW"/>
</dbReference>
<reference evidence="4 7" key="2">
    <citation type="submission" date="2020-08" db="EMBL/GenBank/DDBJ databases">
        <title>Genomic Encyclopedia of Type Strains, Phase IV (KMG-IV): sequencing the most valuable type-strain genomes for metagenomic binning, comparative biology and taxonomic classification.</title>
        <authorList>
            <person name="Goeker M."/>
        </authorList>
    </citation>
    <scope>NUCLEOTIDE SEQUENCE [LARGE SCALE GENOMIC DNA]</scope>
    <source>
        <strain evidence="4 7">DSM 19331</strain>
    </source>
</reference>
<proteinExistence type="predicted"/>
<dbReference type="InterPro" id="IPR036866">
    <property type="entry name" value="RibonucZ/Hydroxyglut_hydro"/>
</dbReference>
<dbReference type="Proteomes" id="UP000545490">
    <property type="component" value="Unassembled WGS sequence"/>
</dbReference>
<dbReference type="InterPro" id="IPR050698">
    <property type="entry name" value="MBL"/>
</dbReference>
<evidence type="ECO:0000313" key="7">
    <source>
        <dbReference type="Proteomes" id="UP000545490"/>
    </source>
</evidence>
<accession>A0A7W6BAS0</accession>
<dbReference type="Pfam" id="PF10996">
    <property type="entry name" value="Beta-Casp"/>
    <property type="match status" value="1"/>
</dbReference>
<dbReference type="PANTHER" id="PTHR11203">
    <property type="entry name" value="CLEAVAGE AND POLYADENYLATION SPECIFICITY FACTOR FAMILY MEMBER"/>
    <property type="match status" value="1"/>
</dbReference>
<evidence type="ECO:0000313" key="6">
    <source>
        <dbReference type="Proteomes" id="UP000272004"/>
    </source>
</evidence>
<name>A0A7W6BAS0_9HYPH</name>
<evidence type="ECO:0000313" key="4">
    <source>
        <dbReference type="EMBL" id="MBB3917098.1"/>
    </source>
</evidence>
<evidence type="ECO:0000259" key="3">
    <source>
        <dbReference type="SMART" id="SM01027"/>
    </source>
</evidence>
<feature type="domain" description="Metallo-beta-lactamase" evidence="2">
    <location>
        <begin position="16"/>
        <end position="242"/>
    </location>
</feature>
<feature type="domain" description="Beta-Casp" evidence="3">
    <location>
        <begin position="258"/>
        <end position="378"/>
    </location>
</feature>
<dbReference type="AlphaFoldDB" id="A0A7W6BAS0"/>
<dbReference type="Proteomes" id="UP000272004">
    <property type="component" value="Unassembled WGS sequence"/>
</dbReference>
<comment type="caution">
    <text evidence="4">The sequence shown here is derived from an EMBL/GenBank/DDBJ whole genome shotgun (WGS) entry which is preliminary data.</text>
</comment>
<evidence type="ECO:0000256" key="1">
    <source>
        <dbReference type="ARBA" id="ARBA00022801"/>
    </source>
</evidence>
<dbReference type="RefSeq" id="WP_126829008.1">
    <property type="nucleotide sequence ID" value="NZ_JACIDG010000011.1"/>
</dbReference>
<keyword evidence="6" id="KW-1185">Reference proteome</keyword>
<dbReference type="SMART" id="SM00849">
    <property type="entry name" value="Lactamase_B"/>
    <property type="match status" value="1"/>
</dbReference>
<sequence length="539" mass="60055">MSDPVLYFHGAAGSVTGSCFLLESRGVRTMIDCGMFQGSKTEKELNYRSFPFEPAAVDAVILTHAHIDHSGLVPKLVKAGFAGHIYCTAATLDLCTIMLQDSGHIQESEVEQLNRRNRWRSRDVIEPIYDADDARVAMTQFRPVAYKEWQELSGGLRFRFWDAGHLLGSASVEIELQGTDRPIRMLFSGDIGPQHKLLEAAPEAPQGFDYVICESTYGDRERAEVSDEARRGMLREIVLKAHHPNGALLIPSFAVERTQELLADLNTLMDEGKLPRCPIVIDSPLASRATAIFKRHARFMANGNLLVKALNSKNVRFTETAEQSKALDLLRGFHIIIAASGMCEAGRIRHRLKNWLWRDEGSVLIVGFQAEGTLGRILQDGARTVRIQGEEIVVRAAIHSLEAYSGHADATELMQWVAARTPVRTGLFLAHGEVAARDQLKSRLALEQPGIAVLTPSLDACYRLTGQGAELVAPVSQRPRLTGHEVGHPDWHNEYQSIVLDLEERLRRRADRKGRALILRRVKRALEDEPMEAEVTGEQ</sequence>
<dbReference type="InterPro" id="IPR011108">
    <property type="entry name" value="RMMBL"/>
</dbReference>
<keyword evidence="1" id="KW-0378">Hydrolase</keyword>
<dbReference type="InterPro" id="IPR022712">
    <property type="entry name" value="Beta_Casp"/>
</dbReference>
<gene>
    <name evidence="5" type="ORF">EFB14_23035</name>
    <name evidence="4" type="ORF">GGQ65_004408</name>
</gene>
<dbReference type="Gene3D" id="3.60.15.10">
    <property type="entry name" value="Ribonuclease Z/Hydroxyacylglutathione hydrolase-like"/>
    <property type="match status" value="1"/>
</dbReference>
<organism evidence="4 7">
    <name type="scientific">Rhizobium fabae</name>
    <dbReference type="NCBI Taxonomy" id="573179"/>
    <lineage>
        <taxon>Bacteria</taxon>
        <taxon>Pseudomonadati</taxon>
        <taxon>Pseudomonadota</taxon>
        <taxon>Alphaproteobacteria</taxon>
        <taxon>Hyphomicrobiales</taxon>
        <taxon>Rhizobiaceae</taxon>
        <taxon>Rhizobium/Agrobacterium group</taxon>
        <taxon>Rhizobium</taxon>
    </lineage>
</organism>
<dbReference type="Pfam" id="PF07521">
    <property type="entry name" value="RMMBL"/>
    <property type="match status" value="1"/>
</dbReference>
<evidence type="ECO:0000313" key="5">
    <source>
        <dbReference type="EMBL" id="RUM10654.1"/>
    </source>
</evidence>
<reference evidence="5 6" key="1">
    <citation type="submission" date="2018-11" db="EMBL/GenBank/DDBJ databases">
        <authorList>
            <person name="Huo Y."/>
        </authorList>
    </citation>
    <scope>NUCLEOTIDE SEQUENCE [LARGE SCALE GENOMIC DNA]</scope>
    <source>
        <strain evidence="5 6">CCBAU 33202</strain>
    </source>
</reference>
<evidence type="ECO:0000259" key="2">
    <source>
        <dbReference type="SMART" id="SM00849"/>
    </source>
</evidence>
<protein>
    <submittedName>
        <fullName evidence="5">MBL fold metallo-hydrolase</fullName>
    </submittedName>
    <submittedName>
        <fullName evidence="4">Metallo-beta-lactamase family protein</fullName>
    </submittedName>
</protein>